<dbReference type="PANTHER" id="PTHR30514:SF18">
    <property type="entry name" value="RPIR-FAMILY TRANSCRIPTIONAL REGULATOR"/>
    <property type="match status" value="1"/>
</dbReference>
<dbReference type="EMBL" id="CP002390">
    <property type="protein sequence ID" value="EFE28836.1"/>
    <property type="molecule type" value="Genomic_DNA"/>
</dbReference>
<dbReference type="Gene3D" id="1.10.10.10">
    <property type="entry name" value="Winged helix-like DNA-binding domain superfamily/Winged helix DNA-binding domain"/>
    <property type="match status" value="1"/>
</dbReference>
<proteinExistence type="predicted"/>
<evidence type="ECO:0000313" key="7">
    <source>
        <dbReference type="Proteomes" id="UP000007468"/>
    </source>
</evidence>
<dbReference type="Pfam" id="PF01418">
    <property type="entry name" value="HTH_6"/>
    <property type="match status" value="1"/>
</dbReference>
<feature type="domain" description="SIS" evidence="5">
    <location>
        <begin position="132"/>
        <end position="270"/>
    </location>
</feature>
<reference evidence="7" key="1">
    <citation type="submission" date="2010-12" db="EMBL/GenBank/DDBJ databases">
        <title>The genome sequence of Filifactor alocis strain ATCC 35896.</title>
        <authorList>
            <consortium name="The Broad Institute Genome Sequencing Platform"/>
            <person name="Ward D."/>
            <person name="Earl A."/>
            <person name="Feldgarden M."/>
            <person name="Young S.K."/>
            <person name="Gargeya S."/>
            <person name="Zeng Q."/>
            <person name="Alvarado L."/>
            <person name="Berlin A."/>
            <person name="Bochicchio J."/>
            <person name="Chapman S.B."/>
            <person name="Chen Z."/>
            <person name="Freedman E."/>
            <person name="Gellesch M."/>
            <person name="Goldberg J."/>
            <person name="Griggs A."/>
            <person name="Gujja S."/>
            <person name="Heilman E."/>
            <person name="Heiman D."/>
            <person name="Howarth C."/>
            <person name="Mehta T."/>
            <person name="Neiman D."/>
            <person name="Pearson M."/>
            <person name="Roberts A."/>
            <person name="Saif S."/>
            <person name="Shea T."/>
            <person name="Shenoy N."/>
            <person name="Sisk P."/>
            <person name="Stolte C."/>
            <person name="Sykes S."/>
            <person name="White J."/>
            <person name="Yandava C."/>
            <person name="Izard J."/>
            <person name="Blanton J.M."/>
            <person name="Baranova O.V."/>
            <person name="Tanner A.C."/>
            <person name="Dewhirst F.E."/>
            <person name="Haas B."/>
            <person name="Nusbaum C."/>
            <person name="Birren B."/>
        </authorList>
    </citation>
    <scope>NUCLEOTIDE SEQUENCE [LARGE SCALE GENOMIC DNA]</scope>
    <source>
        <strain evidence="7">ATCC 35896 / D40 B5</strain>
    </source>
</reference>
<gene>
    <name evidence="6" type="ordered locus">HMPREF0389_00757</name>
</gene>
<dbReference type="SUPFAM" id="SSF46689">
    <property type="entry name" value="Homeodomain-like"/>
    <property type="match status" value="1"/>
</dbReference>
<dbReference type="PATRIC" id="fig|546269.5.peg.1244"/>
<dbReference type="STRING" id="546269.HMPREF0389_00757"/>
<evidence type="ECO:0000256" key="3">
    <source>
        <dbReference type="ARBA" id="ARBA00023163"/>
    </source>
</evidence>
<sequence length="288" mass="32830">MLDMQKVGNGNNLIEYIETIFSDLSKGHKILAKYIISNYDKAAFMTAESLAKATGVSQATVVRFANRLGYESYTYFQKDLQELLKKRITIVQRAEMANKFEKGSILKQVLHADAENIKSTLEELDEERFNHVVDMIFHSRKTYIVGLRSSGIVSDYLGYYLNFLIDNVEIVRYGINDVFEQILKVKEDDVVIGISFPRYSKRTYELMKYAQEQGANTIAITDSNFSPIAECSKEVLIAKSNLASFVDSLVAPLSMANALIIAVSMKKREETQAHFSKLEKIWSKYDIY</sequence>
<dbReference type="InterPro" id="IPR036388">
    <property type="entry name" value="WH-like_DNA-bd_sf"/>
</dbReference>
<keyword evidence="7" id="KW-1185">Reference proteome</keyword>
<dbReference type="InterPro" id="IPR009057">
    <property type="entry name" value="Homeodomain-like_sf"/>
</dbReference>
<dbReference type="GO" id="GO:0003677">
    <property type="term" value="F:DNA binding"/>
    <property type="evidence" value="ECO:0007669"/>
    <property type="project" value="UniProtKB-KW"/>
</dbReference>
<dbReference type="GO" id="GO:1901135">
    <property type="term" value="P:carbohydrate derivative metabolic process"/>
    <property type="evidence" value="ECO:0007669"/>
    <property type="project" value="InterPro"/>
</dbReference>
<dbReference type="PANTHER" id="PTHR30514">
    <property type="entry name" value="GLUCOKINASE"/>
    <property type="match status" value="1"/>
</dbReference>
<dbReference type="SUPFAM" id="SSF53697">
    <property type="entry name" value="SIS domain"/>
    <property type="match status" value="1"/>
</dbReference>
<dbReference type="CDD" id="cd05013">
    <property type="entry name" value="SIS_RpiR"/>
    <property type="match status" value="1"/>
</dbReference>
<keyword evidence="1" id="KW-0805">Transcription regulation</keyword>
<keyword evidence="2" id="KW-0238">DNA-binding</keyword>
<dbReference type="GO" id="GO:0097367">
    <property type="term" value="F:carbohydrate derivative binding"/>
    <property type="evidence" value="ECO:0007669"/>
    <property type="project" value="InterPro"/>
</dbReference>
<evidence type="ECO:0000259" key="5">
    <source>
        <dbReference type="PROSITE" id="PS51464"/>
    </source>
</evidence>
<dbReference type="InterPro" id="IPR035472">
    <property type="entry name" value="RpiR-like_SIS"/>
</dbReference>
<dbReference type="eggNOG" id="COG1737">
    <property type="taxonomic scope" value="Bacteria"/>
</dbReference>
<name>D6GPY3_FILAD</name>
<evidence type="ECO:0000256" key="1">
    <source>
        <dbReference type="ARBA" id="ARBA00023015"/>
    </source>
</evidence>
<keyword evidence="3" id="KW-0804">Transcription</keyword>
<dbReference type="Proteomes" id="UP000007468">
    <property type="component" value="Chromosome"/>
</dbReference>
<feature type="domain" description="HTH rpiR-type" evidence="4">
    <location>
        <begin position="11"/>
        <end position="87"/>
    </location>
</feature>
<dbReference type="AlphaFoldDB" id="D6GPY3"/>
<dbReference type="InterPro" id="IPR046348">
    <property type="entry name" value="SIS_dom_sf"/>
</dbReference>
<dbReference type="Pfam" id="PF01380">
    <property type="entry name" value="SIS"/>
    <property type="match status" value="1"/>
</dbReference>
<dbReference type="InterPro" id="IPR001347">
    <property type="entry name" value="SIS_dom"/>
</dbReference>
<organism evidence="6 7">
    <name type="scientific">Filifactor alocis (strain ATCC 35896 / CCUG 47790 / D40 B5)</name>
    <name type="common">Fusobacterium alocis</name>
    <dbReference type="NCBI Taxonomy" id="546269"/>
    <lineage>
        <taxon>Bacteria</taxon>
        <taxon>Bacillati</taxon>
        <taxon>Bacillota</taxon>
        <taxon>Clostridia</taxon>
        <taxon>Peptostreptococcales</taxon>
        <taxon>Filifactoraceae</taxon>
        <taxon>Filifactor</taxon>
    </lineage>
</organism>
<dbReference type="KEGG" id="faa:HMPREF0389_00757"/>
<evidence type="ECO:0000313" key="6">
    <source>
        <dbReference type="EMBL" id="EFE28836.1"/>
    </source>
</evidence>
<dbReference type="PROSITE" id="PS51464">
    <property type="entry name" value="SIS"/>
    <property type="match status" value="1"/>
</dbReference>
<dbReference type="PROSITE" id="PS51071">
    <property type="entry name" value="HTH_RPIR"/>
    <property type="match status" value="1"/>
</dbReference>
<dbReference type="InterPro" id="IPR047640">
    <property type="entry name" value="RpiR-like"/>
</dbReference>
<dbReference type="Gene3D" id="3.40.50.10490">
    <property type="entry name" value="Glucose-6-phosphate isomerase like protein, domain 1"/>
    <property type="match status" value="1"/>
</dbReference>
<dbReference type="GO" id="GO:0003700">
    <property type="term" value="F:DNA-binding transcription factor activity"/>
    <property type="evidence" value="ECO:0007669"/>
    <property type="project" value="InterPro"/>
</dbReference>
<dbReference type="InterPro" id="IPR000281">
    <property type="entry name" value="HTH_RpiR"/>
</dbReference>
<accession>D6GPY3</accession>
<protein>
    <submittedName>
        <fullName evidence="6">SIS domain protein</fullName>
    </submittedName>
</protein>
<evidence type="ECO:0000256" key="2">
    <source>
        <dbReference type="ARBA" id="ARBA00023125"/>
    </source>
</evidence>
<evidence type="ECO:0000259" key="4">
    <source>
        <dbReference type="PROSITE" id="PS51071"/>
    </source>
</evidence>